<feature type="transmembrane region" description="Helical" evidence="12">
    <location>
        <begin position="1038"/>
        <end position="1060"/>
    </location>
</feature>
<accession>A0A0M4EM11</accession>
<dbReference type="Proteomes" id="UP000494163">
    <property type="component" value="Chromosome 2R"/>
</dbReference>
<evidence type="ECO:0000256" key="5">
    <source>
        <dbReference type="ARBA" id="ARBA00022737"/>
    </source>
</evidence>
<protein>
    <recommendedName>
        <fullName evidence="2">protein-tyrosine-phosphatase</fullName>
        <ecNumber evidence="2">3.1.3.48</ecNumber>
    </recommendedName>
</protein>
<dbReference type="Pfam" id="PF00041">
    <property type="entry name" value="fn3"/>
    <property type="match status" value="1"/>
</dbReference>
<dbReference type="InterPro" id="IPR016130">
    <property type="entry name" value="Tyr_Pase_AS"/>
</dbReference>
<dbReference type="OrthoDB" id="5854685at2759"/>
<evidence type="ECO:0000256" key="13">
    <source>
        <dbReference type="SAM" id="SignalP"/>
    </source>
</evidence>
<evidence type="ECO:0000259" key="16">
    <source>
        <dbReference type="PROSITE" id="PS50853"/>
    </source>
</evidence>
<feature type="domain" description="Fibronectin type-III" evidence="16">
    <location>
        <begin position="766"/>
        <end position="869"/>
    </location>
</feature>
<dbReference type="InterPro" id="IPR000387">
    <property type="entry name" value="Tyr_Pase_dom"/>
</dbReference>
<evidence type="ECO:0000256" key="1">
    <source>
        <dbReference type="ARBA" id="ARBA00004479"/>
    </source>
</evidence>
<keyword evidence="7" id="KW-0904">Protein phosphatase</keyword>
<dbReference type="OMA" id="GNTIKCH"/>
<dbReference type="Pfam" id="PF18861">
    <property type="entry name" value="PTP_tm"/>
    <property type="match status" value="1"/>
</dbReference>
<keyword evidence="18" id="KW-1185">Reference proteome</keyword>
<dbReference type="PROSITE" id="PS00383">
    <property type="entry name" value="TYR_PHOSPHATASE_1"/>
    <property type="match status" value="1"/>
</dbReference>
<gene>
    <name evidence="17" type="ORF">Dbus_chr2Rg2296</name>
</gene>
<feature type="region of interest" description="Disordered" evidence="11">
    <location>
        <begin position="1385"/>
        <end position="1446"/>
    </location>
</feature>
<organism evidence="17 18">
    <name type="scientific">Drosophila busckii</name>
    <name type="common">Fruit fly</name>
    <dbReference type="NCBI Taxonomy" id="30019"/>
    <lineage>
        <taxon>Eukaryota</taxon>
        <taxon>Metazoa</taxon>
        <taxon>Ecdysozoa</taxon>
        <taxon>Arthropoda</taxon>
        <taxon>Hexapoda</taxon>
        <taxon>Insecta</taxon>
        <taxon>Pterygota</taxon>
        <taxon>Neoptera</taxon>
        <taxon>Endopterygota</taxon>
        <taxon>Diptera</taxon>
        <taxon>Brachycera</taxon>
        <taxon>Muscomorpha</taxon>
        <taxon>Ephydroidea</taxon>
        <taxon>Drosophilidae</taxon>
        <taxon>Drosophila</taxon>
    </lineage>
</organism>
<dbReference type="PROSITE" id="PS50055">
    <property type="entry name" value="TYR_PHOSPHATASE_PTP"/>
    <property type="match status" value="1"/>
</dbReference>
<dbReference type="Gene3D" id="3.90.190.10">
    <property type="entry name" value="Protein tyrosine phosphatase superfamily"/>
    <property type="match status" value="1"/>
</dbReference>
<feature type="signal peptide" evidence="13">
    <location>
        <begin position="1"/>
        <end position="33"/>
    </location>
</feature>
<feature type="compositionally biased region" description="Polar residues" evidence="11">
    <location>
        <begin position="1399"/>
        <end position="1408"/>
    </location>
</feature>
<dbReference type="InterPro" id="IPR003961">
    <property type="entry name" value="FN3_dom"/>
</dbReference>
<dbReference type="SMART" id="SM00060">
    <property type="entry name" value="FN3"/>
    <property type="match status" value="6"/>
</dbReference>
<evidence type="ECO:0000256" key="6">
    <source>
        <dbReference type="ARBA" id="ARBA00022801"/>
    </source>
</evidence>
<dbReference type="InterPro" id="IPR041201">
    <property type="entry name" value="PTPRJ_TM"/>
</dbReference>
<evidence type="ECO:0000259" key="14">
    <source>
        <dbReference type="PROSITE" id="PS50055"/>
    </source>
</evidence>
<keyword evidence="6" id="KW-0378">Hydrolase</keyword>
<evidence type="ECO:0000256" key="2">
    <source>
        <dbReference type="ARBA" id="ARBA00013064"/>
    </source>
</evidence>
<feature type="domain" description="Fibronectin type-III" evidence="16">
    <location>
        <begin position="352"/>
        <end position="455"/>
    </location>
</feature>
<dbReference type="GO" id="GO:0004725">
    <property type="term" value="F:protein tyrosine phosphatase activity"/>
    <property type="evidence" value="ECO:0007669"/>
    <property type="project" value="UniProtKB-EC"/>
</dbReference>
<dbReference type="GO" id="GO:0009653">
    <property type="term" value="P:anatomical structure morphogenesis"/>
    <property type="evidence" value="ECO:0007669"/>
    <property type="project" value="UniProtKB-ARBA"/>
</dbReference>
<dbReference type="InterPro" id="IPR003595">
    <property type="entry name" value="Tyr_Pase_cat"/>
</dbReference>
<dbReference type="PANTHER" id="PTHR46957">
    <property type="entry name" value="CYTOKINE RECEPTOR"/>
    <property type="match status" value="1"/>
</dbReference>
<dbReference type="SUPFAM" id="SSF52799">
    <property type="entry name" value="(Phosphotyrosine protein) phosphatases II"/>
    <property type="match status" value="1"/>
</dbReference>
<dbReference type="InterPro" id="IPR013783">
    <property type="entry name" value="Ig-like_fold"/>
</dbReference>
<dbReference type="PRINTS" id="PR00700">
    <property type="entry name" value="PRTYPHPHTASE"/>
</dbReference>
<sequence>MHNKHGRRISLLYGYIIAALLLVDWAQISIAQAQELTTAISADDPDDSAKVKVISAPYTLSFSLVDEERDKYIIEKISCNNGSGSAVVANEQHVCEGLHPCTKYTAVVTLKPTGVEDAESLNETIAASTDYKAPRSKLTSLEATAKSIQLTWETSDRACVRNFEISAVAPDNTLSRAAAKDESSYTFEDAWSCRIYNVTLETKNIDGNSVDKDTQLVETLYSEPGELTLSISNRTNGETRISWNEPDNKSCIGNYTFIWRLIDCIKPPEISTTLSPALTTEDELLLTTVDMSDQYGPRGDCEWEDFSNDSTLKQYPLTDLQGCALHSIEVYINKAHNGTPKAVQQFTAAEKLPSAITQPEQVVNATELRWLWSVPSDHSKCVANYRVNITGPIQRRGKANKPKLTNETFVVFSDLEPCGNYDVEIVPIAWNGSEGAKYQGKSSLSEDQPSQILDPTWILTATSIKLSWQTPSYADLCISGYRLSGWMDVDQTVEALSLSTSETTVLFDKGLMACQAYTIQIIPFTLQNLDGELRQVEVETKAALLKAEKITLDVVTDSVTSHSLELNAKNKDFDNNCNVIFANFSCITGANVKYPSAERFVESHRDGGFQALLAPLSPNTQYLCTVRLYNVAGYTERSTTSDATTARYFPDQPQDVNLTASSSTTLTFAWRSPTYPNGRIQYYQTFLMRYEADYFVPSICAAIVEPPKTATKGGELNSIFIELSPAVKYIMQVAAQNEFGLGQYTAPIIGTTRPDVSKPVTDLTVISGGPEPSNISYIANVTINWTVPCESNGEIERFVLLFTGSRPDQENTTFKRSVLPNTWNEMGRVTYVESNLMPEVNYEVEVSVKTHNVNTLSISAKKEWKSPAGLPTGLGDDVKAQMRVSATETNHPTSSAIVRLPFSIKNSDSGNITYIALLLSQKHCAGLPDMRFDVLRSGEWPKVKSWNDVGGECIYQYQTTPEFCAFESSSSNLRDSNDDDFVFTIGVDKCPDANKPYCNGPLKANTEYMMVVRLFTSSGYTDAALLEFKTDAAIKVTLILISVCSCLLLAIVLSLLVLYVRKRMAWHRDSVQGIEDPFGNVTANNFAIFKDDIVKPEKLTKEFKEINTVALEVSYAASELGSTKNRYADIYPYDKNRVILDIDTEGSDYINASFIDGHSRKKEYIATQGPKPESVMDFWRMILQHNVHVIVQVTDFQEGNKIKCHKYYPYNVRGLRVSIKSKESFEVYDRTELSVVHEKYGLKEKVIHFFFKKWPDHGVPDDPTHLISFVKKVKAEKRPNYSPIVVHCSAGVGRTGTFIGLDLIMQRLKSESKINIFETVKKLRFQRMKMVQTQQQYEFLYECTYELVKHKIPRAGLKLERRPKADTTPAQTSIKKVKFPDMDAEAAVHDAPDPAPNGFENTATNQMSLRLESSGLRKQKDLDSLAEQPERNSYQRPNSGKIDSAI</sequence>
<evidence type="ECO:0000256" key="10">
    <source>
        <dbReference type="ARBA" id="ARBA00023180"/>
    </source>
</evidence>
<feature type="domain" description="Tyrosine-protein phosphatase" evidence="14">
    <location>
        <begin position="1099"/>
        <end position="1347"/>
    </location>
</feature>
<proteinExistence type="predicted"/>
<evidence type="ECO:0000256" key="7">
    <source>
        <dbReference type="ARBA" id="ARBA00022912"/>
    </source>
</evidence>
<dbReference type="InterPro" id="IPR000242">
    <property type="entry name" value="PTP_cat"/>
</dbReference>
<name>A0A0M4EM11_DROBS</name>
<dbReference type="EMBL" id="CP012524">
    <property type="protein sequence ID" value="ALC42717.1"/>
    <property type="molecule type" value="Genomic_DNA"/>
</dbReference>
<reference evidence="17 18" key="1">
    <citation type="submission" date="2015-08" db="EMBL/GenBank/DDBJ databases">
        <title>Ancestral chromatin configuration constrains chromatin evolution on differentiating sex chromosomes in Drosophila.</title>
        <authorList>
            <person name="Zhou Q."/>
            <person name="Bachtrog D."/>
        </authorList>
    </citation>
    <scope>NUCLEOTIDE SEQUENCE [LARGE SCALE GENOMIC DNA]</scope>
    <source>
        <tissue evidence="17">Whole larvae</tissue>
    </source>
</reference>
<keyword evidence="9 12" id="KW-0472">Membrane</keyword>
<evidence type="ECO:0000256" key="4">
    <source>
        <dbReference type="ARBA" id="ARBA00022729"/>
    </source>
</evidence>
<dbReference type="STRING" id="30019.A0A0M4EM11"/>
<evidence type="ECO:0000313" key="18">
    <source>
        <dbReference type="Proteomes" id="UP000494163"/>
    </source>
</evidence>
<dbReference type="SMART" id="SM00194">
    <property type="entry name" value="PTPc"/>
    <property type="match status" value="1"/>
</dbReference>
<evidence type="ECO:0000259" key="15">
    <source>
        <dbReference type="PROSITE" id="PS50056"/>
    </source>
</evidence>
<evidence type="ECO:0000256" key="9">
    <source>
        <dbReference type="ARBA" id="ARBA00023136"/>
    </source>
</evidence>
<evidence type="ECO:0000256" key="11">
    <source>
        <dbReference type="SAM" id="MobiDB-lite"/>
    </source>
</evidence>
<feature type="domain" description="Tyrosine specific protein phosphatases" evidence="15">
    <location>
        <begin position="1264"/>
        <end position="1338"/>
    </location>
</feature>
<feature type="chain" id="PRO_5005793380" description="protein-tyrosine-phosphatase" evidence="13">
    <location>
        <begin position="34"/>
        <end position="1446"/>
    </location>
</feature>
<feature type="domain" description="Fibronectin type-III" evidence="16">
    <location>
        <begin position="652"/>
        <end position="755"/>
    </location>
</feature>
<keyword evidence="10" id="KW-0325">Glycoprotein</keyword>
<keyword evidence="4 13" id="KW-0732">Signal</keyword>
<evidence type="ECO:0000256" key="8">
    <source>
        <dbReference type="ARBA" id="ARBA00022989"/>
    </source>
</evidence>
<dbReference type="SMART" id="SM00404">
    <property type="entry name" value="PTPc_motif"/>
    <property type="match status" value="1"/>
</dbReference>
<dbReference type="InterPro" id="IPR036116">
    <property type="entry name" value="FN3_sf"/>
</dbReference>
<dbReference type="GO" id="GO:0016020">
    <property type="term" value="C:membrane"/>
    <property type="evidence" value="ECO:0007669"/>
    <property type="project" value="UniProtKB-SubCell"/>
</dbReference>
<comment type="subcellular location">
    <subcellularLocation>
        <location evidence="1">Membrane</location>
        <topology evidence="1">Single-pass type I membrane protein</topology>
    </subcellularLocation>
</comment>
<keyword evidence="5" id="KW-0677">Repeat</keyword>
<dbReference type="PANTHER" id="PTHR46957:SF3">
    <property type="entry name" value="CYTOKINE RECEPTOR"/>
    <property type="match status" value="1"/>
</dbReference>
<dbReference type="SUPFAM" id="SSF49265">
    <property type="entry name" value="Fibronectin type III"/>
    <property type="match status" value="4"/>
</dbReference>
<dbReference type="InterPro" id="IPR050713">
    <property type="entry name" value="RTP_Phos/Ushers"/>
</dbReference>
<evidence type="ECO:0000256" key="3">
    <source>
        <dbReference type="ARBA" id="ARBA00022692"/>
    </source>
</evidence>
<dbReference type="CDD" id="cd00047">
    <property type="entry name" value="PTPc"/>
    <property type="match status" value="1"/>
</dbReference>
<evidence type="ECO:0000256" key="12">
    <source>
        <dbReference type="SAM" id="Phobius"/>
    </source>
</evidence>
<dbReference type="FunFam" id="3.90.190.10:FF:000101">
    <property type="entry name" value="phosphatidylinositol phosphatase PTPRQ"/>
    <property type="match status" value="1"/>
</dbReference>
<dbReference type="GO" id="GO:0048666">
    <property type="term" value="P:neuron development"/>
    <property type="evidence" value="ECO:0007669"/>
    <property type="project" value="UniProtKB-ARBA"/>
</dbReference>
<keyword evidence="3 12" id="KW-0812">Transmembrane</keyword>
<dbReference type="EC" id="3.1.3.48" evidence="2"/>
<dbReference type="PROSITE" id="PS50056">
    <property type="entry name" value="TYR_PHOSPHATASE_2"/>
    <property type="match status" value="1"/>
</dbReference>
<dbReference type="Gene3D" id="2.60.40.10">
    <property type="entry name" value="Immunoglobulins"/>
    <property type="match status" value="3"/>
</dbReference>
<dbReference type="Pfam" id="PF00102">
    <property type="entry name" value="Y_phosphatase"/>
    <property type="match status" value="1"/>
</dbReference>
<dbReference type="CDD" id="cd00063">
    <property type="entry name" value="FN3"/>
    <property type="match status" value="2"/>
</dbReference>
<dbReference type="PROSITE" id="PS50853">
    <property type="entry name" value="FN3"/>
    <property type="match status" value="3"/>
</dbReference>
<dbReference type="InterPro" id="IPR029021">
    <property type="entry name" value="Prot-tyrosine_phosphatase-like"/>
</dbReference>
<keyword evidence="8 12" id="KW-1133">Transmembrane helix</keyword>
<evidence type="ECO:0000313" key="17">
    <source>
        <dbReference type="EMBL" id="ALC42717.1"/>
    </source>
</evidence>